<gene>
    <name evidence="10" type="primary">LOC105230285</name>
</gene>
<dbReference type="GO" id="GO:0042742">
    <property type="term" value="P:defense response to bacterium"/>
    <property type="evidence" value="ECO:0007669"/>
    <property type="project" value="UniProtKB-KW"/>
</dbReference>
<evidence type="ECO:0000256" key="4">
    <source>
        <dbReference type="ARBA" id="ARBA00022529"/>
    </source>
</evidence>
<keyword evidence="3" id="KW-0964">Secreted</keyword>
<dbReference type="InParanoid" id="A0A6I9VA04"/>
<proteinExistence type="inferred from homology"/>
<reference evidence="9" key="1">
    <citation type="submission" date="2025-05" db="UniProtKB">
        <authorList>
            <consortium name="RefSeq"/>
        </authorList>
    </citation>
    <scope>NUCLEOTIDE SEQUENCE [LARGE SCALE GENOMIC DNA]</scope>
</reference>
<dbReference type="Proteomes" id="UP001652620">
    <property type="component" value="Chromosome 2"/>
</dbReference>
<evidence type="ECO:0000259" key="8">
    <source>
        <dbReference type="Pfam" id="PF03769"/>
    </source>
</evidence>
<evidence type="ECO:0000256" key="6">
    <source>
        <dbReference type="ARBA" id="ARBA00022859"/>
    </source>
</evidence>
<dbReference type="OrthoDB" id="7441167at2759"/>
<feature type="domain" description="Attacin C-terminal" evidence="8">
    <location>
        <begin position="79"/>
        <end position="193"/>
    </location>
</feature>
<name>A0A6I9VA04_BACDO</name>
<keyword evidence="5" id="KW-0399">Innate immunity</keyword>
<evidence type="ECO:0000256" key="7">
    <source>
        <dbReference type="ARBA" id="ARBA00023022"/>
    </source>
</evidence>
<protein>
    <submittedName>
        <fullName evidence="10">Attacin-A</fullName>
    </submittedName>
</protein>
<keyword evidence="9" id="KW-1185">Reference proteome</keyword>
<dbReference type="Pfam" id="PF03769">
    <property type="entry name" value="Attacin_C"/>
    <property type="match status" value="1"/>
</dbReference>
<keyword evidence="4" id="KW-0929">Antimicrobial</keyword>
<dbReference type="RefSeq" id="XP_011209278.2">
    <property type="nucleotide sequence ID" value="XM_011210976.3"/>
</dbReference>
<evidence type="ECO:0000256" key="2">
    <source>
        <dbReference type="ARBA" id="ARBA00007550"/>
    </source>
</evidence>
<dbReference type="GO" id="GO:0005576">
    <property type="term" value="C:extracellular region"/>
    <property type="evidence" value="ECO:0007669"/>
    <property type="project" value="UniProtKB-SubCell"/>
</dbReference>
<comment type="similarity">
    <text evidence="2">Belongs to the attacin/sarcotoxin-2 family.</text>
</comment>
<evidence type="ECO:0000256" key="5">
    <source>
        <dbReference type="ARBA" id="ARBA00022588"/>
    </source>
</evidence>
<keyword evidence="7" id="KW-0044">Antibiotic</keyword>
<dbReference type="KEGG" id="bdr:105230285"/>
<dbReference type="GeneID" id="105230285"/>
<dbReference type="InterPro" id="IPR005521">
    <property type="entry name" value="Attacin_C"/>
</dbReference>
<reference evidence="10" key="2">
    <citation type="submission" date="2025-08" db="UniProtKB">
        <authorList>
            <consortium name="RefSeq"/>
        </authorList>
    </citation>
    <scope>IDENTIFICATION</scope>
    <source>
        <tissue evidence="10">Adult</tissue>
    </source>
</reference>
<organism evidence="9 10">
    <name type="scientific">Bactrocera dorsalis</name>
    <name type="common">Oriental fruit fly</name>
    <name type="synonym">Dacus dorsalis</name>
    <dbReference type="NCBI Taxonomy" id="27457"/>
    <lineage>
        <taxon>Eukaryota</taxon>
        <taxon>Metazoa</taxon>
        <taxon>Ecdysozoa</taxon>
        <taxon>Arthropoda</taxon>
        <taxon>Hexapoda</taxon>
        <taxon>Insecta</taxon>
        <taxon>Pterygota</taxon>
        <taxon>Neoptera</taxon>
        <taxon>Endopterygota</taxon>
        <taxon>Diptera</taxon>
        <taxon>Brachycera</taxon>
        <taxon>Muscomorpha</taxon>
        <taxon>Tephritoidea</taxon>
        <taxon>Tephritidae</taxon>
        <taxon>Bactrocera</taxon>
        <taxon>Bactrocera</taxon>
    </lineage>
</organism>
<dbReference type="AlphaFoldDB" id="A0A6I9VA04"/>
<sequence>MVSYIDVRGMRSVSLLLHQEIHVQKTKTFRHQNCKTTAGVFMTGSTCGAPGKVGIFAELKKERANWSVTLSRVIRFATILTLEFSFELFNDGTHLVSLESQTSFAKPDDRGKLIRESCGVSYKHARGYNADLAFSRIGAFNAYTLDAQAKASIWSSSDNNNTLDLTGNMTYHVDGPLAGKKSFSGGLKFTHHF</sequence>
<evidence type="ECO:0000313" key="10">
    <source>
        <dbReference type="RefSeq" id="XP_011209278.2"/>
    </source>
</evidence>
<evidence type="ECO:0000256" key="1">
    <source>
        <dbReference type="ARBA" id="ARBA00004613"/>
    </source>
</evidence>
<accession>A0A6I9VA04</accession>
<evidence type="ECO:0000313" key="9">
    <source>
        <dbReference type="Proteomes" id="UP001652620"/>
    </source>
</evidence>
<comment type="subcellular location">
    <subcellularLocation>
        <location evidence="1">Secreted</location>
    </subcellularLocation>
</comment>
<evidence type="ECO:0000256" key="3">
    <source>
        <dbReference type="ARBA" id="ARBA00022525"/>
    </source>
</evidence>
<keyword evidence="6" id="KW-0391">Immunity</keyword>
<dbReference type="GO" id="GO:0045087">
    <property type="term" value="P:innate immune response"/>
    <property type="evidence" value="ECO:0007669"/>
    <property type="project" value="UniProtKB-KW"/>
</dbReference>